<feature type="region of interest" description="Disordered" evidence="1">
    <location>
        <begin position="198"/>
        <end position="316"/>
    </location>
</feature>
<gene>
    <name evidence="2" type="ORF">CC86DRAFT_426715</name>
</gene>
<dbReference type="OrthoDB" id="3688256at2759"/>
<protein>
    <submittedName>
        <fullName evidence="2">Uncharacterized protein</fullName>
    </submittedName>
</protein>
<dbReference type="EMBL" id="MU006237">
    <property type="protein sequence ID" value="KAF2821426.1"/>
    <property type="molecule type" value="Genomic_DNA"/>
</dbReference>
<feature type="compositionally biased region" description="Acidic residues" evidence="1">
    <location>
        <begin position="221"/>
        <end position="236"/>
    </location>
</feature>
<keyword evidence="3" id="KW-1185">Reference proteome</keyword>
<evidence type="ECO:0000256" key="1">
    <source>
        <dbReference type="SAM" id="MobiDB-lite"/>
    </source>
</evidence>
<proteinExistence type="predicted"/>
<sequence length="749" mass="85073">MKSPEALIHIQARLRTDGHAELLQKIPARLFKHYNGNIVLDLPKLCDCDLGYSPIFAFILSGMLHVNVSSSSSWQRLMASNTCLELVYRVPPFVYLPLELLQSVECERNVLALLEYYLLVCVVENKYGGGVPIPLYKELEGACRVLERVEIYWPEKVPRINPPGFLGIGYLRECDERHEYAVKCREEEDDGRKSVARSLFEDDETAVDSGVYESEAGGSCVDDETVVEEEDHEDGSDGPAERHYNSLRLTSFEDEQEPEEALESDDHLPQPLCPHGSSHVRYPRHESDTDASSRRYDTLSPSLPPEQVTPRTSEAHYKSIETVVTEGFYSPKHNSTTYHQNDNQRESEYENTPDNTDSEHMADTTTLQKLRKAIGQRLFSHLPGISRLDWRKDATDPAYLPLALRIGLFKARSDFPDCWAWAYFKTESTTRIEIFVTQDEEGDAYIEGGAQVSLGYHYKDIAFDDEFADCTGSTDIAVLTKYFFLCAAEMRDQWRYGLFEPQFPCDKMFRERMERICARCAESAEETGEQEDVEMQDDEDDEDDKEMSFHDGTSTISSHSAAQDVSSSPHSTPQVDAAPTTLFEMGWADASRAHQERHNSEATTVRRSDGNNIPADNDSDSEQDIPHARPDLIHVSETSYNAAMANIAALRELQRQNVTEALEGQQTSLAISKANRKEAQRRKRRLEDREAEATSAGELDNFRRRRQGVEMRLKMIEGRIDVAERAVEAFKERKRVFEREFGEGGGEGE</sequence>
<feature type="compositionally biased region" description="Acidic residues" evidence="1">
    <location>
        <begin position="252"/>
        <end position="263"/>
    </location>
</feature>
<feature type="compositionally biased region" description="Low complexity" evidence="1">
    <location>
        <begin position="557"/>
        <end position="568"/>
    </location>
</feature>
<organism evidence="2 3">
    <name type="scientific">Ophiobolus disseminans</name>
    <dbReference type="NCBI Taxonomy" id="1469910"/>
    <lineage>
        <taxon>Eukaryota</taxon>
        <taxon>Fungi</taxon>
        <taxon>Dikarya</taxon>
        <taxon>Ascomycota</taxon>
        <taxon>Pezizomycotina</taxon>
        <taxon>Dothideomycetes</taxon>
        <taxon>Pleosporomycetidae</taxon>
        <taxon>Pleosporales</taxon>
        <taxon>Pleosporineae</taxon>
        <taxon>Phaeosphaeriaceae</taxon>
        <taxon>Ophiobolus</taxon>
    </lineage>
</organism>
<feature type="compositionally biased region" description="Basic and acidic residues" evidence="1">
    <location>
        <begin position="283"/>
        <end position="297"/>
    </location>
</feature>
<feature type="compositionally biased region" description="Basic and acidic residues" evidence="1">
    <location>
        <begin position="591"/>
        <end position="609"/>
    </location>
</feature>
<feature type="compositionally biased region" description="Acidic residues" evidence="1">
    <location>
        <begin position="523"/>
        <end position="545"/>
    </location>
</feature>
<feature type="region of interest" description="Disordered" evidence="1">
    <location>
        <begin position="328"/>
        <end position="361"/>
    </location>
</feature>
<reference evidence="2" key="1">
    <citation type="journal article" date="2020" name="Stud. Mycol.">
        <title>101 Dothideomycetes genomes: a test case for predicting lifestyles and emergence of pathogens.</title>
        <authorList>
            <person name="Haridas S."/>
            <person name="Albert R."/>
            <person name="Binder M."/>
            <person name="Bloem J."/>
            <person name="Labutti K."/>
            <person name="Salamov A."/>
            <person name="Andreopoulos B."/>
            <person name="Baker S."/>
            <person name="Barry K."/>
            <person name="Bills G."/>
            <person name="Bluhm B."/>
            <person name="Cannon C."/>
            <person name="Castanera R."/>
            <person name="Culley D."/>
            <person name="Daum C."/>
            <person name="Ezra D."/>
            <person name="Gonzalez J."/>
            <person name="Henrissat B."/>
            <person name="Kuo A."/>
            <person name="Liang C."/>
            <person name="Lipzen A."/>
            <person name="Lutzoni F."/>
            <person name="Magnuson J."/>
            <person name="Mondo S."/>
            <person name="Nolan M."/>
            <person name="Ohm R."/>
            <person name="Pangilinan J."/>
            <person name="Park H.-J."/>
            <person name="Ramirez L."/>
            <person name="Alfaro M."/>
            <person name="Sun H."/>
            <person name="Tritt A."/>
            <person name="Yoshinaga Y."/>
            <person name="Zwiers L.-H."/>
            <person name="Turgeon B."/>
            <person name="Goodwin S."/>
            <person name="Spatafora J."/>
            <person name="Crous P."/>
            <person name="Grigoriev I."/>
        </authorList>
    </citation>
    <scope>NUCLEOTIDE SEQUENCE</scope>
    <source>
        <strain evidence="2">CBS 113818</strain>
    </source>
</reference>
<accession>A0A6A6ZKF1</accession>
<evidence type="ECO:0000313" key="2">
    <source>
        <dbReference type="EMBL" id="KAF2821426.1"/>
    </source>
</evidence>
<feature type="region of interest" description="Disordered" evidence="1">
    <location>
        <begin position="672"/>
        <end position="704"/>
    </location>
</feature>
<feature type="compositionally biased region" description="Polar residues" evidence="1">
    <location>
        <begin position="332"/>
        <end position="341"/>
    </location>
</feature>
<dbReference type="Proteomes" id="UP000799424">
    <property type="component" value="Unassembled WGS sequence"/>
</dbReference>
<feature type="region of interest" description="Disordered" evidence="1">
    <location>
        <begin position="523"/>
        <end position="576"/>
    </location>
</feature>
<evidence type="ECO:0000313" key="3">
    <source>
        <dbReference type="Proteomes" id="UP000799424"/>
    </source>
</evidence>
<dbReference type="AlphaFoldDB" id="A0A6A6ZKF1"/>
<name>A0A6A6ZKF1_9PLEO</name>
<feature type="region of interest" description="Disordered" evidence="1">
    <location>
        <begin position="591"/>
        <end position="626"/>
    </location>
</feature>